<reference evidence="1 2" key="1">
    <citation type="submission" date="2022-05" db="EMBL/GenBank/DDBJ databases">
        <title>A multi-omics perspective on studying reproductive biology in Daphnia sinensis.</title>
        <authorList>
            <person name="Jia J."/>
        </authorList>
    </citation>
    <scope>NUCLEOTIDE SEQUENCE [LARGE SCALE GENOMIC DNA]</scope>
    <source>
        <strain evidence="1 2">WSL</strain>
    </source>
</reference>
<evidence type="ECO:0000313" key="2">
    <source>
        <dbReference type="Proteomes" id="UP000820818"/>
    </source>
</evidence>
<evidence type="ECO:0000313" key="1">
    <source>
        <dbReference type="EMBL" id="KAI9563000.1"/>
    </source>
</evidence>
<keyword evidence="2" id="KW-1185">Reference proteome</keyword>
<name>A0AAD5LJ63_9CRUS</name>
<organism evidence="1 2">
    <name type="scientific">Daphnia sinensis</name>
    <dbReference type="NCBI Taxonomy" id="1820382"/>
    <lineage>
        <taxon>Eukaryota</taxon>
        <taxon>Metazoa</taxon>
        <taxon>Ecdysozoa</taxon>
        <taxon>Arthropoda</taxon>
        <taxon>Crustacea</taxon>
        <taxon>Branchiopoda</taxon>
        <taxon>Diplostraca</taxon>
        <taxon>Cladocera</taxon>
        <taxon>Anomopoda</taxon>
        <taxon>Daphniidae</taxon>
        <taxon>Daphnia</taxon>
        <taxon>Daphnia similis group</taxon>
    </lineage>
</organism>
<dbReference type="AlphaFoldDB" id="A0AAD5LJ63"/>
<accession>A0AAD5LJ63</accession>
<sequence>MDRVEELKNNMVHLNANLTANGIVVSYNFSEEFVGPKEIESGRLRQWCIINGRDWIGWHYSPPEHTDPHHPTDVGNNSINGVAVEDTSWKNASHIVIQGTASFSAIEGTVGEIDSTEKRERAFHRISADRRSYTGFVNFTGLLLVDDAKVDSLNDLLIKDLLSTSGKQIILASIEVNVLDVQGNIDCQDINGRNVDDFLYSNEDDTHIVLGRHRSHDLVMENGSFNSVDIITLLDSPSLLLDKINRPFDRSTAFEEYFSEVVRRKLFDFVQIAGTTDVQSITGPMDIQHVTVENSLQLDDHVLNGRNLAEYHNVTKSHFDSLSVPNGFLLLDQPSENNPDFAISHSGTLFLYVYLVTCAIRTAALW</sequence>
<proteinExistence type="predicted"/>
<dbReference type="EMBL" id="WJBH02000002">
    <property type="protein sequence ID" value="KAI9563000.1"/>
    <property type="molecule type" value="Genomic_DNA"/>
</dbReference>
<gene>
    <name evidence="1" type="ORF">GHT06_010456</name>
</gene>
<comment type="caution">
    <text evidence="1">The sequence shown here is derived from an EMBL/GenBank/DDBJ whole genome shotgun (WGS) entry which is preliminary data.</text>
</comment>
<protein>
    <submittedName>
        <fullName evidence="1">Uncharacterized protein</fullName>
    </submittedName>
</protein>
<dbReference type="Proteomes" id="UP000820818">
    <property type="component" value="Linkage Group LG2"/>
</dbReference>